<keyword evidence="3" id="KW-1185">Reference proteome</keyword>
<evidence type="ECO:0000313" key="3">
    <source>
        <dbReference type="Proteomes" id="UP000240572"/>
    </source>
</evidence>
<dbReference type="Pfam" id="PF06889">
    <property type="entry name" value="DUF1266"/>
    <property type="match status" value="1"/>
</dbReference>
<feature type="domain" description="DUF1266" evidence="1">
    <location>
        <begin position="124"/>
        <end position="279"/>
    </location>
</feature>
<dbReference type="InterPro" id="IPR009677">
    <property type="entry name" value="DUF1266"/>
</dbReference>
<dbReference type="PROSITE" id="PS51257">
    <property type="entry name" value="PROKAR_LIPOPROTEIN"/>
    <property type="match status" value="1"/>
</dbReference>
<sequence length="293" mass="32572">MNFKTTCAVLGITAAAAFSSCGSSSTGDAAKTADTPGTAANATAAKSETVQDEKIYPFMLGGIYFFNGYGGPDRVFNQMIKPEVHKQPGEAGFVPELETAYVKYFVFPFKKEDDPGGAEARATLKEWWDIKNKEELEKSLNWLLNEGHQEVYTAYHKALEENGGNTADIGKIDLKKYALDKGKETTARLQVVKDNYAAFSKAGIKAWDLARYVNNICIAFQADYLSSDEAIVWLSKATPVARQHYDNWDTYFKDFNLGRLFWTGGKKDGNDFNSVASAMQQGDYSLYKYLAFK</sequence>
<name>A0A2P8D5F2_9BACT</name>
<dbReference type="Proteomes" id="UP000240572">
    <property type="component" value="Unassembled WGS sequence"/>
</dbReference>
<proteinExistence type="predicted"/>
<reference evidence="2 3" key="1">
    <citation type="submission" date="2018-03" db="EMBL/GenBank/DDBJ databases">
        <title>Genomic Encyclopedia of Type Strains, Phase III (KMG-III): the genomes of soil and plant-associated and newly described type strains.</title>
        <authorList>
            <person name="Whitman W."/>
        </authorList>
    </citation>
    <scope>NUCLEOTIDE SEQUENCE [LARGE SCALE GENOMIC DNA]</scope>
    <source>
        <strain evidence="2 3">CGMCC 1.12700</strain>
    </source>
</reference>
<protein>
    <submittedName>
        <fullName evidence="2">Uncharacterized protein DUF1266</fullName>
    </submittedName>
</protein>
<dbReference type="OrthoDB" id="1014676at2"/>
<accession>A0A2P8D5F2</accession>
<dbReference type="AlphaFoldDB" id="A0A2P8D5F2"/>
<organism evidence="2 3">
    <name type="scientific">Taibaiella chishuiensis</name>
    <dbReference type="NCBI Taxonomy" id="1434707"/>
    <lineage>
        <taxon>Bacteria</taxon>
        <taxon>Pseudomonadati</taxon>
        <taxon>Bacteroidota</taxon>
        <taxon>Chitinophagia</taxon>
        <taxon>Chitinophagales</taxon>
        <taxon>Chitinophagaceae</taxon>
        <taxon>Taibaiella</taxon>
    </lineage>
</organism>
<dbReference type="RefSeq" id="WP_106522632.1">
    <property type="nucleotide sequence ID" value="NZ_PYGD01000003.1"/>
</dbReference>
<evidence type="ECO:0000259" key="1">
    <source>
        <dbReference type="Pfam" id="PF06889"/>
    </source>
</evidence>
<evidence type="ECO:0000313" key="2">
    <source>
        <dbReference type="EMBL" id="PSK92438.1"/>
    </source>
</evidence>
<gene>
    <name evidence="2" type="ORF">B0I18_10314</name>
</gene>
<comment type="caution">
    <text evidence="2">The sequence shown here is derived from an EMBL/GenBank/DDBJ whole genome shotgun (WGS) entry which is preliminary data.</text>
</comment>
<dbReference type="EMBL" id="PYGD01000003">
    <property type="protein sequence ID" value="PSK92438.1"/>
    <property type="molecule type" value="Genomic_DNA"/>
</dbReference>